<evidence type="ECO:0000313" key="4">
    <source>
        <dbReference type="Proteomes" id="UP000518605"/>
    </source>
</evidence>
<feature type="compositionally biased region" description="Polar residues" evidence="1">
    <location>
        <begin position="51"/>
        <end position="61"/>
    </location>
</feature>
<keyword evidence="4" id="KW-1185">Reference proteome</keyword>
<sequence length="85" mass="9387">MYRATRFLGFIVPLMMTIMDVVFAAQPKSSAFSTPESLVRRARGVGGAWRSSPNMSGTCEASSRRPAKENVRQLLSTKEPLNKPI</sequence>
<keyword evidence="2" id="KW-0732">Signal</keyword>
<evidence type="ECO:0000313" key="3">
    <source>
        <dbReference type="EMBL" id="MBB3155474.1"/>
    </source>
</evidence>
<evidence type="ECO:0000256" key="1">
    <source>
        <dbReference type="SAM" id="MobiDB-lite"/>
    </source>
</evidence>
<feature type="region of interest" description="Disordered" evidence="1">
    <location>
        <begin position="44"/>
        <end position="85"/>
    </location>
</feature>
<feature type="signal peptide" evidence="2">
    <location>
        <begin position="1"/>
        <end position="24"/>
    </location>
</feature>
<proteinExistence type="predicted"/>
<protein>
    <recommendedName>
        <fullName evidence="5">Secreted protein</fullName>
    </recommendedName>
</protein>
<reference evidence="3 4" key="1">
    <citation type="submission" date="2020-08" db="EMBL/GenBank/DDBJ databases">
        <title>Genomic Encyclopedia of Type Strains, Phase III (KMG-III): the genomes of soil and plant-associated and newly described type strains.</title>
        <authorList>
            <person name="Whitman W."/>
        </authorList>
    </citation>
    <scope>NUCLEOTIDE SEQUENCE [LARGE SCALE GENOMIC DNA]</scope>
    <source>
        <strain evidence="3 4">CECT 8234</strain>
    </source>
</reference>
<dbReference type="AlphaFoldDB" id="A0A7W5CDZ7"/>
<feature type="compositionally biased region" description="Basic and acidic residues" evidence="1">
    <location>
        <begin position="62"/>
        <end position="71"/>
    </location>
</feature>
<dbReference type="Proteomes" id="UP000518605">
    <property type="component" value="Unassembled WGS sequence"/>
</dbReference>
<organism evidence="3 4">
    <name type="scientific">Paenibacillus endophyticus</name>
    <dbReference type="NCBI Taxonomy" id="1294268"/>
    <lineage>
        <taxon>Bacteria</taxon>
        <taxon>Bacillati</taxon>
        <taxon>Bacillota</taxon>
        <taxon>Bacilli</taxon>
        <taxon>Bacillales</taxon>
        <taxon>Paenibacillaceae</taxon>
        <taxon>Paenibacillus</taxon>
    </lineage>
</organism>
<evidence type="ECO:0000256" key="2">
    <source>
        <dbReference type="SAM" id="SignalP"/>
    </source>
</evidence>
<name>A0A7W5CDZ7_9BACL</name>
<accession>A0A7W5CDZ7</accession>
<feature type="chain" id="PRO_5030517477" description="Secreted protein" evidence="2">
    <location>
        <begin position="25"/>
        <end position="85"/>
    </location>
</feature>
<dbReference type="EMBL" id="JACHXW010000025">
    <property type="protein sequence ID" value="MBB3155474.1"/>
    <property type="molecule type" value="Genomic_DNA"/>
</dbReference>
<dbReference type="RefSeq" id="WP_183570187.1">
    <property type="nucleotide sequence ID" value="NZ_CBCSLB010000024.1"/>
</dbReference>
<gene>
    <name evidence="3" type="ORF">FHS16_005582</name>
</gene>
<comment type="caution">
    <text evidence="3">The sequence shown here is derived from an EMBL/GenBank/DDBJ whole genome shotgun (WGS) entry which is preliminary data.</text>
</comment>
<evidence type="ECO:0008006" key="5">
    <source>
        <dbReference type="Google" id="ProtNLM"/>
    </source>
</evidence>